<evidence type="ECO:0000256" key="3">
    <source>
        <dbReference type="ARBA" id="ARBA00022692"/>
    </source>
</evidence>
<reference evidence="8 9" key="1">
    <citation type="submission" date="2017-10" db="EMBL/GenBank/DDBJ databases">
        <title>A novel species of cold-tolerant Malassezia isolated from bats.</title>
        <authorList>
            <person name="Lorch J.M."/>
            <person name="Palmer J.M."/>
            <person name="Vanderwolf K.J."/>
            <person name="Schmidt K.Z."/>
            <person name="Verant M.L."/>
            <person name="Weller T.J."/>
            <person name="Blehert D.S."/>
        </authorList>
    </citation>
    <scope>NUCLEOTIDE SEQUENCE [LARGE SCALE GENOMIC DNA]</scope>
    <source>
        <strain evidence="8 9">NWHC:44797-103</strain>
    </source>
</reference>
<dbReference type="STRING" id="2020962.A0A2N1JGS0"/>
<keyword evidence="5 7" id="KW-0472">Membrane</keyword>
<dbReference type="GO" id="GO:0047184">
    <property type="term" value="F:1-acylglycerophosphocholine O-acyltransferase activity"/>
    <property type="evidence" value="ECO:0007669"/>
    <property type="project" value="TreeGrafter"/>
</dbReference>
<keyword evidence="6" id="KW-0012">Acyltransferase</keyword>
<organism evidence="8 9">
    <name type="scientific">Malassezia vespertilionis</name>
    <dbReference type="NCBI Taxonomy" id="2020962"/>
    <lineage>
        <taxon>Eukaryota</taxon>
        <taxon>Fungi</taxon>
        <taxon>Dikarya</taxon>
        <taxon>Basidiomycota</taxon>
        <taxon>Ustilaginomycotina</taxon>
        <taxon>Malasseziomycetes</taxon>
        <taxon>Malasseziales</taxon>
        <taxon>Malasseziaceae</taxon>
        <taxon>Malassezia</taxon>
    </lineage>
</organism>
<comment type="subcellular location">
    <subcellularLocation>
        <location evidence="1">Membrane</location>
        <topology evidence="1">Multi-pass membrane protein</topology>
    </subcellularLocation>
</comment>
<feature type="transmembrane region" description="Helical" evidence="7">
    <location>
        <begin position="52"/>
        <end position="81"/>
    </location>
</feature>
<keyword evidence="3 7" id="KW-0812">Transmembrane</keyword>
<evidence type="ECO:0000256" key="5">
    <source>
        <dbReference type="ARBA" id="ARBA00023136"/>
    </source>
</evidence>
<dbReference type="Pfam" id="PF03062">
    <property type="entry name" value="MBOAT"/>
    <property type="match status" value="1"/>
</dbReference>
<dbReference type="InterPro" id="IPR004299">
    <property type="entry name" value="MBOAT_fam"/>
</dbReference>
<dbReference type="EMBL" id="KZ454987">
    <property type="protein sequence ID" value="PKI85740.1"/>
    <property type="molecule type" value="Genomic_DNA"/>
</dbReference>
<dbReference type="GO" id="GO:0003841">
    <property type="term" value="F:1-acylglycerol-3-phosphate O-acyltransferase activity"/>
    <property type="evidence" value="ECO:0007669"/>
    <property type="project" value="TreeGrafter"/>
</dbReference>
<dbReference type="OrthoDB" id="286734at2759"/>
<dbReference type="InterPro" id="IPR049941">
    <property type="entry name" value="LPLAT_7/PORCN-like"/>
</dbReference>
<keyword evidence="2" id="KW-0808">Transferase</keyword>
<dbReference type="PANTHER" id="PTHR13906:SF4">
    <property type="entry name" value="LYSOPHOSPHOLIPID ACYLTRANSFERASE 6"/>
    <property type="match status" value="1"/>
</dbReference>
<accession>A0A2N1JGS0</accession>
<dbReference type="Proteomes" id="UP000232875">
    <property type="component" value="Unassembled WGS sequence"/>
</dbReference>
<dbReference type="AlphaFoldDB" id="A0A2N1JGS0"/>
<evidence type="ECO:0000256" key="7">
    <source>
        <dbReference type="SAM" id="Phobius"/>
    </source>
</evidence>
<dbReference type="GO" id="GO:0046474">
    <property type="term" value="P:glycerophospholipid biosynthetic process"/>
    <property type="evidence" value="ECO:0007669"/>
    <property type="project" value="TreeGrafter"/>
</dbReference>
<proteinExistence type="predicted"/>
<evidence type="ECO:0000256" key="2">
    <source>
        <dbReference type="ARBA" id="ARBA00022679"/>
    </source>
</evidence>
<gene>
    <name evidence="8" type="primary">ALE1</name>
    <name evidence="8" type="ORF">MVES_000253</name>
</gene>
<evidence type="ECO:0000313" key="9">
    <source>
        <dbReference type="Proteomes" id="UP000232875"/>
    </source>
</evidence>
<protein>
    <submittedName>
        <fullName evidence="8">Ale1p</fullName>
    </submittedName>
</protein>
<dbReference type="GO" id="GO:0016020">
    <property type="term" value="C:membrane"/>
    <property type="evidence" value="ECO:0007669"/>
    <property type="project" value="UniProtKB-SubCell"/>
</dbReference>
<feature type="transmembrane region" description="Helical" evidence="7">
    <location>
        <begin position="249"/>
        <end position="267"/>
    </location>
</feature>
<feature type="transmembrane region" description="Helical" evidence="7">
    <location>
        <begin position="211"/>
        <end position="229"/>
    </location>
</feature>
<keyword evidence="9" id="KW-1185">Reference proteome</keyword>
<name>A0A2N1JGS0_9BASI</name>
<dbReference type="GO" id="GO:0030258">
    <property type="term" value="P:lipid modification"/>
    <property type="evidence" value="ECO:0007669"/>
    <property type="project" value="TreeGrafter"/>
</dbReference>
<feature type="transmembrane region" description="Helical" evidence="7">
    <location>
        <begin position="93"/>
        <end position="113"/>
    </location>
</feature>
<feature type="transmembrane region" description="Helical" evidence="7">
    <location>
        <begin position="345"/>
        <end position="368"/>
    </location>
</feature>
<feature type="transmembrane region" description="Helical" evidence="7">
    <location>
        <begin position="413"/>
        <end position="432"/>
    </location>
</feature>
<keyword evidence="4 7" id="KW-1133">Transmembrane helix</keyword>
<evidence type="ECO:0000313" key="8">
    <source>
        <dbReference type="EMBL" id="PKI85740.1"/>
    </source>
</evidence>
<evidence type="ECO:0000256" key="1">
    <source>
        <dbReference type="ARBA" id="ARBA00004141"/>
    </source>
</evidence>
<dbReference type="GO" id="GO:0005783">
    <property type="term" value="C:endoplasmic reticulum"/>
    <property type="evidence" value="ECO:0007669"/>
    <property type="project" value="TreeGrafter"/>
</dbReference>
<sequence length="434" mass="49084">MFHRTFAALSERSGVPPDFLKVTACLIFSCVLSPILPRLLSARMRHITNIGVSLFFLCGILELYNGTLQLVASALVVYLIVKYKIGGKHRFAWVAFAFEMAHILATHVARLHLPLTTIEISAMHMVLCMNITSFAWDCYDGQVLTKEECDASQRATRVTEMPPLLDYFGYCFYFPGVLVGPSTRFRDYSAWAAGTMYLPSKVPPPGRFASAARGILFGFVVLGLQAFLYESCSYARLSDLSDPIQHTPLWYRLAFVQLAGLVARFRYFSVWSLSDAACVLSGLGYAGIDPKTHKAVWTRCKNVYILRFEFANNWKELMDAWNTNTSIWLRNNVYRRVAGKGRRPGTLGTLLTFGVSALWHGIAIGYYFTFLSGGLYLLLARKLRHALRPIFYANVRTPDPDCYSWRAYTWAQILYSVVSTILVQITINFVAIRH</sequence>
<feature type="transmembrane region" description="Helical" evidence="7">
    <location>
        <begin position="20"/>
        <end position="40"/>
    </location>
</feature>
<evidence type="ECO:0000256" key="6">
    <source>
        <dbReference type="ARBA" id="ARBA00023315"/>
    </source>
</evidence>
<dbReference type="PANTHER" id="PTHR13906">
    <property type="entry name" value="PORCUPINE"/>
    <property type="match status" value="1"/>
</dbReference>
<evidence type="ECO:0000256" key="4">
    <source>
        <dbReference type="ARBA" id="ARBA00022989"/>
    </source>
</evidence>